<proteinExistence type="predicted"/>
<reference evidence="6" key="1">
    <citation type="submission" date="2021-02" db="EMBL/GenBank/DDBJ databases">
        <title>First Annotated Genome of the Yellow-green Alga Tribonema minus.</title>
        <authorList>
            <person name="Mahan K.M."/>
        </authorList>
    </citation>
    <scope>NUCLEOTIDE SEQUENCE</scope>
    <source>
        <strain evidence="6">UTEX B ZZ1240</strain>
    </source>
</reference>
<dbReference type="InterPro" id="IPR013083">
    <property type="entry name" value="Znf_RING/FYVE/PHD"/>
</dbReference>
<dbReference type="GO" id="GO:0006511">
    <property type="term" value="P:ubiquitin-dependent protein catabolic process"/>
    <property type="evidence" value="ECO:0007669"/>
    <property type="project" value="TreeGrafter"/>
</dbReference>
<comment type="caution">
    <text evidence="6">The sequence shown here is derived from an EMBL/GenBank/DDBJ whole genome shotgun (WGS) entry which is preliminary data.</text>
</comment>
<feature type="non-terminal residue" evidence="6">
    <location>
        <position position="55"/>
    </location>
</feature>
<evidence type="ECO:0000256" key="2">
    <source>
        <dbReference type="ARBA" id="ARBA00022771"/>
    </source>
</evidence>
<dbReference type="Gene3D" id="3.30.40.10">
    <property type="entry name" value="Zinc/RING finger domain, C3HC4 (zinc finger)"/>
    <property type="match status" value="1"/>
</dbReference>
<dbReference type="GO" id="GO:0005634">
    <property type="term" value="C:nucleus"/>
    <property type="evidence" value="ECO:0007669"/>
    <property type="project" value="TreeGrafter"/>
</dbReference>
<dbReference type="EMBL" id="JAFCMP010000514">
    <property type="protein sequence ID" value="KAG5178604.1"/>
    <property type="molecule type" value="Genomic_DNA"/>
</dbReference>
<feature type="non-terminal residue" evidence="6">
    <location>
        <position position="1"/>
    </location>
</feature>
<evidence type="ECO:0000259" key="5">
    <source>
        <dbReference type="PROSITE" id="PS50089"/>
    </source>
</evidence>
<keyword evidence="1" id="KW-0479">Metal-binding</keyword>
<evidence type="ECO:0000256" key="3">
    <source>
        <dbReference type="ARBA" id="ARBA00022833"/>
    </source>
</evidence>
<name>A0A835YNZ9_9STRA</name>
<dbReference type="GO" id="GO:0008270">
    <property type="term" value="F:zinc ion binding"/>
    <property type="evidence" value="ECO:0007669"/>
    <property type="project" value="UniProtKB-KW"/>
</dbReference>
<dbReference type="SUPFAM" id="SSF57850">
    <property type="entry name" value="RING/U-box"/>
    <property type="match status" value="1"/>
</dbReference>
<evidence type="ECO:0000256" key="4">
    <source>
        <dbReference type="PROSITE-ProRule" id="PRU00175"/>
    </source>
</evidence>
<dbReference type="OrthoDB" id="21204at2759"/>
<keyword evidence="7" id="KW-1185">Reference proteome</keyword>
<dbReference type="InterPro" id="IPR051834">
    <property type="entry name" value="RING_finger_E3_ligase"/>
</dbReference>
<dbReference type="PANTHER" id="PTHR45931">
    <property type="entry name" value="SI:CH211-59O9.10"/>
    <property type="match status" value="1"/>
</dbReference>
<sequence length="55" mass="5939">GVLSAVTQTDCAICLAAFEDGDELRRLRCGHAFHGACLQPWVDHHSDCPLCKASI</sequence>
<feature type="domain" description="RING-type" evidence="5">
    <location>
        <begin position="11"/>
        <end position="52"/>
    </location>
</feature>
<dbReference type="PANTHER" id="PTHR45931:SF3">
    <property type="entry name" value="RING ZINC FINGER-CONTAINING PROTEIN"/>
    <property type="match status" value="1"/>
</dbReference>
<evidence type="ECO:0000313" key="7">
    <source>
        <dbReference type="Proteomes" id="UP000664859"/>
    </source>
</evidence>
<keyword evidence="2 4" id="KW-0863">Zinc-finger</keyword>
<dbReference type="InterPro" id="IPR001841">
    <property type="entry name" value="Znf_RING"/>
</dbReference>
<dbReference type="AlphaFoldDB" id="A0A835YNZ9"/>
<gene>
    <name evidence="6" type="ORF">JKP88DRAFT_329200</name>
</gene>
<keyword evidence="3" id="KW-0862">Zinc</keyword>
<dbReference type="SMART" id="SM00184">
    <property type="entry name" value="RING"/>
    <property type="match status" value="1"/>
</dbReference>
<dbReference type="PROSITE" id="PS50089">
    <property type="entry name" value="ZF_RING_2"/>
    <property type="match status" value="1"/>
</dbReference>
<accession>A0A835YNZ9</accession>
<evidence type="ECO:0000313" key="6">
    <source>
        <dbReference type="EMBL" id="KAG5178604.1"/>
    </source>
</evidence>
<organism evidence="6 7">
    <name type="scientific">Tribonema minus</name>
    <dbReference type="NCBI Taxonomy" id="303371"/>
    <lineage>
        <taxon>Eukaryota</taxon>
        <taxon>Sar</taxon>
        <taxon>Stramenopiles</taxon>
        <taxon>Ochrophyta</taxon>
        <taxon>PX clade</taxon>
        <taxon>Xanthophyceae</taxon>
        <taxon>Tribonematales</taxon>
        <taxon>Tribonemataceae</taxon>
        <taxon>Tribonema</taxon>
    </lineage>
</organism>
<dbReference type="GO" id="GO:0061630">
    <property type="term" value="F:ubiquitin protein ligase activity"/>
    <property type="evidence" value="ECO:0007669"/>
    <property type="project" value="TreeGrafter"/>
</dbReference>
<dbReference type="Proteomes" id="UP000664859">
    <property type="component" value="Unassembled WGS sequence"/>
</dbReference>
<protein>
    <recommendedName>
        <fullName evidence="5">RING-type domain-containing protein</fullName>
    </recommendedName>
</protein>
<dbReference type="Pfam" id="PF13639">
    <property type="entry name" value="zf-RING_2"/>
    <property type="match status" value="1"/>
</dbReference>
<evidence type="ECO:0000256" key="1">
    <source>
        <dbReference type="ARBA" id="ARBA00022723"/>
    </source>
</evidence>